<feature type="transmembrane region" description="Helical" evidence="1">
    <location>
        <begin position="66"/>
        <end position="84"/>
    </location>
</feature>
<name>M1LT17_9CLOT</name>
<dbReference type="RefSeq" id="WP_015392479.1">
    <property type="nucleotide sequence ID" value="NC_020291.1"/>
</dbReference>
<feature type="transmembrane region" description="Helical" evidence="1">
    <location>
        <begin position="136"/>
        <end position="154"/>
    </location>
</feature>
<feature type="transmembrane region" description="Helical" evidence="1">
    <location>
        <begin position="105"/>
        <end position="124"/>
    </location>
</feature>
<gene>
    <name evidence="2" type="ORF">Cspa_c23950</name>
</gene>
<proteinExistence type="predicted"/>
<dbReference type="EMBL" id="CP004121">
    <property type="protein sequence ID" value="AGF56160.1"/>
    <property type="molecule type" value="Genomic_DNA"/>
</dbReference>
<evidence type="ECO:0000256" key="1">
    <source>
        <dbReference type="SAM" id="Phobius"/>
    </source>
</evidence>
<dbReference type="PATRIC" id="fig|931276.5.peg.2399"/>
<keyword evidence="1" id="KW-1133">Transmembrane helix</keyword>
<sequence length="247" mass="29318">MVVRSIFPKINYPNDKNSIKHIITEYEKVLEYKLDDKSVDKKLMFIIYFFIIVITIFLFKSKLIPASISVIYSIPSISAIIYDAELRRRIKKCSTEDTKILFKSLISFLALTWLLLYIGVALYEALLFNKWTYKEYWISLGILSISSGLIFIYVRMKVTKKFIKKYQYGNNKFFTMNSVVISIIEFLICIAYFRKPYLLLLITTYIFLPVYLGAIVNIIFEYLQYDKIQELKKEINYIPSHKKVRKK</sequence>
<dbReference type="Proteomes" id="UP000011728">
    <property type="component" value="Chromosome"/>
</dbReference>
<dbReference type="HOGENOM" id="CLU_1145644_0_0_9"/>
<accession>M1LT17</accession>
<reference evidence="2 3" key="1">
    <citation type="submission" date="2013-02" db="EMBL/GenBank/DDBJ databases">
        <title>Genome sequence of Clostridium saccharoperbutylacetonicum N1-4(HMT).</title>
        <authorList>
            <person name="Poehlein A."/>
            <person name="Daniel R."/>
        </authorList>
    </citation>
    <scope>NUCLEOTIDE SEQUENCE [LARGE SCALE GENOMIC DNA]</scope>
    <source>
        <strain evidence="3">N1-4(HMT)</strain>
    </source>
</reference>
<keyword evidence="1" id="KW-0472">Membrane</keyword>
<protein>
    <submittedName>
        <fullName evidence="2">Uncharacterized protein</fullName>
    </submittedName>
</protein>
<keyword evidence="3" id="KW-1185">Reference proteome</keyword>
<evidence type="ECO:0000313" key="3">
    <source>
        <dbReference type="Proteomes" id="UP000011728"/>
    </source>
</evidence>
<feature type="transmembrane region" description="Helical" evidence="1">
    <location>
        <begin position="43"/>
        <end position="60"/>
    </location>
</feature>
<organism evidence="2 3">
    <name type="scientific">Clostridium saccharoperbutylacetonicum N1-4(HMT)</name>
    <dbReference type="NCBI Taxonomy" id="931276"/>
    <lineage>
        <taxon>Bacteria</taxon>
        <taxon>Bacillati</taxon>
        <taxon>Bacillota</taxon>
        <taxon>Clostridia</taxon>
        <taxon>Eubacteriales</taxon>
        <taxon>Clostridiaceae</taxon>
        <taxon>Clostridium</taxon>
    </lineage>
</organism>
<dbReference type="KEGG" id="csr:Cspa_c23950"/>
<dbReference type="eggNOG" id="ENOG503270Y">
    <property type="taxonomic scope" value="Bacteria"/>
</dbReference>
<feature type="transmembrane region" description="Helical" evidence="1">
    <location>
        <begin position="174"/>
        <end position="193"/>
    </location>
</feature>
<evidence type="ECO:0000313" key="2">
    <source>
        <dbReference type="EMBL" id="AGF56160.1"/>
    </source>
</evidence>
<keyword evidence="1" id="KW-0812">Transmembrane</keyword>
<feature type="transmembrane region" description="Helical" evidence="1">
    <location>
        <begin position="199"/>
        <end position="223"/>
    </location>
</feature>
<dbReference type="AlphaFoldDB" id="M1LT17"/>